<keyword evidence="5 9" id="KW-0812">Transmembrane</keyword>
<feature type="transmembrane region" description="Helical" evidence="9">
    <location>
        <begin position="132"/>
        <end position="153"/>
    </location>
</feature>
<feature type="transmembrane region" description="Helical" evidence="9">
    <location>
        <begin position="46"/>
        <end position="66"/>
    </location>
</feature>
<evidence type="ECO:0000256" key="5">
    <source>
        <dbReference type="ARBA" id="ARBA00022692"/>
    </source>
</evidence>
<sequence length="183" mass="20482">MSGLGRFISRLIDLFTNLGGIFIIVMMIHITVDVILRYFFHSAVEGTIEIVSNYYMIIIGFLSLCFTEEKNRNISVELVTDMMPKWLQRHLEGFSYLFALVIFGFLAVRTFIEAGKKQAVGAFVTQGTSDVIIWPAYYIIPLGCVLVLIVVAYKLACYVTGSESGLNEKLEDADPSAEYGVPQ</sequence>
<keyword evidence="12" id="KW-1185">Reference proteome</keyword>
<dbReference type="AlphaFoldDB" id="A0A2P7SRX3"/>
<comment type="similarity">
    <text evidence="8 9">Belongs to the TRAP transporter small permease family.</text>
</comment>
<keyword evidence="7 9" id="KW-0472">Membrane</keyword>
<dbReference type="GO" id="GO:0005886">
    <property type="term" value="C:plasma membrane"/>
    <property type="evidence" value="ECO:0007669"/>
    <property type="project" value="UniProtKB-SubCell"/>
</dbReference>
<protein>
    <recommendedName>
        <fullName evidence="9">TRAP transporter small permease protein</fullName>
    </recommendedName>
</protein>
<dbReference type="GO" id="GO:0022857">
    <property type="term" value="F:transmembrane transporter activity"/>
    <property type="evidence" value="ECO:0007669"/>
    <property type="project" value="UniProtKB-UniRule"/>
</dbReference>
<evidence type="ECO:0000256" key="9">
    <source>
        <dbReference type="RuleBase" id="RU369079"/>
    </source>
</evidence>
<dbReference type="InterPro" id="IPR007387">
    <property type="entry name" value="TRAP_DctQ"/>
</dbReference>
<dbReference type="InterPro" id="IPR055348">
    <property type="entry name" value="DctQ"/>
</dbReference>
<keyword evidence="6 9" id="KW-1133">Transmembrane helix</keyword>
<comment type="caution">
    <text evidence="11">The sequence shown here is derived from an EMBL/GenBank/DDBJ whole genome shotgun (WGS) entry which is preliminary data.</text>
</comment>
<dbReference type="Pfam" id="PF04290">
    <property type="entry name" value="DctQ"/>
    <property type="match status" value="1"/>
</dbReference>
<comment type="subunit">
    <text evidence="9">The complex comprises the extracytoplasmic solute receptor protein and the two transmembrane proteins.</text>
</comment>
<organism evidence="11 12">
    <name type="scientific">Kumtagia ephedrae</name>
    <dbReference type="NCBI Taxonomy" id="2116701"/>
    <lineage>
        <taxon>Bacteria</taxon>
        <taxon>Pseudomonadati</taxon>
        <taxon>Pseudomonadota</taxon>
        <taxon>Alphaproteobacteria</taxon>
        <taxon>Hyphomicrobiales</taxon>
        <taxon>Phyllobacteriaceae</taxon>
        <taxon>Kumtagia</taxon>
    </lineage>
</organism>
<evidence type="ECO:0000256" key="7">
    <source>
        <dbReference type="ARBA" id="ARBA00023136"/>
    </source>
</evidence>
<dbReference type="Proteomes" id="UP000241229">
    <property type="component" value="Unassembled WGS sequence"/>
</dbReference>
<evidence type="ECO:0000313" key="11">
    <source>
        <dbReference type="EMBL" id="PSJ65233.1"/>
    </source>
</evidence>
<evidence type="ECO:0000256" key="4">
    <source>
        <dbReference type="ARBA" id="ARBA00022519"/>
    </source>
</evidence>
<keyword evidence="2 9" id="KW-0813">Transport</keyword>
<evidence type="ECO:0000256" key="8">
    <source>
        <dbReference type="ARBA" id="ARBA00038436"/>
    </source>
</evidence>
<evidence type="ECO:0000256" key="6">
    <source>
        <dbReference type="ARBA" id="ARBA00022989"/>
    </source>
</evidence>
<dbReference type="RefSeq" id="WP_106770573.1">
    <property type="nucleotide sequence ID" value="NZ_PXYK01000002.1"/>
</dbReference>
<dbReference type="PANTHER" id="PTHR35011:SF10">
    <property type="entry name" value="TRAP TRANSPORTER SMALL PERMEASE PROTEIN"/>
    <property type="match status" value="1"/>
</dbReference>
<name>A0A2P7SRX3_9HYPH</name>
<dbReference type="PANTHER" id="PTHR35011">
    <property type="entry name" value="2,3-DIKETO-L-GULONATE TRAP TRANSPORTER SMALL PERMEASE PROTEIN YIAM"/>
    <property type="match status" value="1"/>
</dbReference>
<gene>
    <name evidence="11" type="ORF">C7I84_02490</name>
</gene>
<evidence type="ECO:0000256" key="1">
    <source>
        <dbReference type="ARBA" id="ARBA00004429"/>
    </source>
</evidence>
<dbReference type="GO" id="GO:0015740">
    <property type="term" value="P:C4-dicarboxylate transport"/>
    <property type="evidence" value="ECO:0007669"/>
    <property type="project" value="TreeGrafter"/>
</dbReference>
<proteinExistence type="inferred from homology"/>
<dbReference type="EMBL" id="PXYK01000002">
    <property type="protein sequence ID" value="PSJ65233.1"/>
    <property type="molecule type" value="Genomic_DNA"/>
</dbReference>
<dbReference type="OrthoDB" id="4250245at2"/>
<comment type="subcellular location">
    <subcellularLocation>
        <location evidence="1 9">Cell inner membrane</location>
        <topology evidence="1 9">Multi-pass membrane protein</topology>
    </subcellularLocation>
</comment>
<feature type="transmembrane region" description="Helical" evidence="9">
    <location>
        <begin position="12"/>
        <end position="40"/>
    </location>
</feature>
<evidence type="ECO:0000259" key="10">
    <source>
        <dbReference type="Pfam" id="PF04290"/>
    </source>
</evidence>
<reference evidence="11 12" key="1">
    <citation type="submission" date="2018-03" db="EMBL/GenBank/DDBJ databases">
        <title>The draft genome of Mesorhizobium sp. 6GN-30.</title>
        <authorList>
            <person name="Liu L."/>
            <person name="Li L."/>
            <person name="Wang T."/>
            <person name="Zhang X."/>
            <person name="Liang L."/>
        </authorList>
    </citation>
    <scope>NUCLEOTIDE SEQUENCE [LARGE SCALE GENOMIC DNA]</scope>
    <source>
        <strain evidence="11 12">6GN30</strain>
    </source>
</reference>
<accession>A0A2P7SRX3</accession>
<feature type="transmembrane region" description="Helical" evidence="9">
    <location>
        <begin position="93"/>
        <end position="112"/>
    </location>
</feature>
<evidence type="ECO:0000256" key="2">
    <source>
        <dbReference type="ARBA" id="ARBA00022448"/>
    </source>
</evidence>
<keyword evidence="4 9" id="KW-0997">Cell inner membrane</keyword>
<keyword evidence="3" id="KW-1003">Cell membrane</keyword>
<evidence type="ECO:0000256" key="3">
    <source>
        <dbReference type="ARBA" id="ARBA00022475"/>
    </source>
</evidence>
<feature type="domain" description="Tripartite ATP-independent periplasmic transporters DctQ component" evidence="10">
    <location>
        <begin position="26"/>
        <end position="157"/>
    </location>
</feature>
<evidence type="ECO:0000313" key="12">
    <source>
        <dbReference type="Proteomes" id="UP000241229"/>
    </source>
</evidence>
<comment type="function">
    <text evidence="9">Part of the tripartite ATP-independent periplasmic (TRAP) transport system.</text>
</comment>